<dbReference type="PROSITE" id="PS51910">
    <property type="entry name" value="GH18_2"/>
    <property type="match status" value="1"/>
</dbReference>
<dbReference type="SUPFAM" id="SSF51445">
    <property type="entry name" value="(Trans)glycosidases"/>
    <property type="match status" value="1"/>
</dbReference>
<dbReference type="GO" id="GO:0005576">
    <property type="term" value="C:extracellular region"/>
    <property type="evidence" value="ECO:0007669"/>
    <property type="project" value="InterPro"/>
</dbReference>
<feature type="non-terminal residue" evidence="3">
    <location>
        <position position="296"/>
    </location>
</feature>
<organism evidence="3 4">
    <name type="scientific">Amblyomma americanum</name>
    <name type="common">Lone star tick</name>
    <dbReference type="NCBI Taxonomy" id="6943"/>
    <lineage>
        <taxon>Eukaryota</taxon>
        <taxon>Metazoa</taxon>
        <taxon>Ecdysozoa</taxon>
        <taxon>Arthropoda</taxon>
        <taxon>Chelicerata</taxon>
        <taxon>Arachnida</taxon>
        <taxon>Acari</taxon>
        <taxon>Parasitiformes</taxon>
        <taxon>Ixodida</taxon>
        <taxon>Ixodoidea</taxon>
        <taxon>Ixodidae</taxon>
        <taxon>Amblyomminae</taxon>
        <taxon>Amblyomma</taxon>
    </lineage>
</organism>
<dbReference type="Gene3D" id="3.10.50.10">
    <property type="match status" value="1"/>
</dbReference>
<comment type="caution">
    <text evidence="3">The sequence shown here is derived from an EMBL/GenBank/DDBJ whole genome shotgun (WGS) entry which is preliminary data.</text>
</comment>
<dbReference type="GO" id="GO:0005975">
    <property type="term" value="P:carbohydrate metabolic process"/>
    <property type="evidence" value="ECO:0007669"/>
    <property type="project" value="InterPro"/>
</dbReference>
<dbReference type="InterPro" id="IPR002557">
    <property type="entry name" value="Chitin-bd_dom"/>
</dbReference>
<dbReference type="GO" id="GO:0004568">
    <property type="term" value="F:chitinase activity"/>
    <property type="evidence" value="ECO:0007669"/>
    <property type="project" value="TreeGrafter"/>
</dbReference>
<name>A0AAQ4EVN6_AMBAM</name>
<dbReference type="GO" id="GO:0008061">
    <property type="term" value="F:chitin binding"/>
    <property type="evidence" value="ECO:0007669"/>
    <property type="project" value="InterPro"/>
</dbReference>
<evidence type="ECO:0000259" key="2">
    <source>
        <dbReference type="PROSITE" id="PS51910"/>
    </source>
</evidence>
<dbReference type="SUPFAM" id="SSF57625">
    <property type="entry name" value="Invertebrate chitin-binding proteins"/>
    <property type="match status" value="1"/>
</dbReference>
<dbReference type="Gene3D" id="3.20.20.80">
    <property type="entry name" value="Glycosidases"/>
    <property type="match status" value="1"/>
</dbReference>
<dbReference type="PANTHER" id="PTHR11177">
    <property type="entry name" value="CHITINASE"/>
    <property type="match status" value="1"/>
</dbReference>
<dbReference type="InterPro" id="IPR036508">
    <property type="entry name" value="Chitin-bd_dom_sf"/>
</dbReference>
<dbReference type="Pfam" id="PF00704">
    <property type="entry name" value="Glyco_hydro_18"/>
    <property type="match status" value="1"/>
</dbReference>
<keyword evidence="4" id="KW-1185">Reference proteome</keyword>
<accession>A0AAQ4EVN6</accession>
<dbReference type="EMBL" id="JARKHS020010435">
    <property type="protein sequence ID" value="KAK8778780.1"/>
    <property type="molecule type" value="Genomic_DNA"/>
</dbReference>
<dbReference type="InterPro" id="IPR050314">
    <property type="entry name" value="Glycosyl_Hydrlase_18"/>
</dbReference>
<dbReference type="InterPro" id="IPR017853">
    <property type="entry name" value="GH"/>
</dbReference>
<sequence>MVELRGLDHVEQVPNEEQLVQLAQQVSHVVAPTKPRGLDVDYQLHGVDYQVAMEQRPVLGQFLHDSLVNLVLAMGVPRQKVVVGVPMFGMTYRLADPNVATVGAPLYHGHDDSYQFNHPQFCALQHNLNFTVARDADLTAPYAVSGDAFMGFEDELSLRLKGKYVHVQDLGGVYAYAVNDDDTRAVCGQGQFPLLHSLHEGITGGLHGAGGQLDYVATNTETRIVRIVDQTGHNLHVDGLNSYSVAGFTCTRAGSYRHPGDCSKFFRCVKYDQRKHDYTVFIFDCPPGLVFDEKIE</sequence>
<reference evidence="3 4" key="1">
    <citation type="journal article" date="2023" name="Arcadia Sci">
        <title>De novo assembly of a long-read Amblyomma americanum tick genome.</title>
        <authorList>
            <person name="Chou S."/>
            <person name="Poskanzer K.E."/>
            <person name="Rollins M."/>
            <person name="Thuy-Boun P.S."/>
        </authorList>
    </citation>
    <scope>NUCLEOTIDE SEQUENCE [LARGE SCALE GENOMIC DNA]</scope>
    <source>
        <strain evidence="3">F_SG_1</strain>
        <tissue evidence="3">Salivary glands</tissue>
    </source>
</reference>
<dbReference type="PROSITE" id="PS50940">
    <property type="entry name" value="CHIT_BIND_II"/>
    <property type="match status" value="1"/>
</dbReference>
<evidence type="ECO:0000313" key="3">
    <source>
        <dbReference type="EMBL" id="KAK8778780.1"/>
    </source>
</evidence>
<dbReference type="GO" id="GO:0006032">
    <property type="term" value="P:chitin catabolic process"/>
    <property type="evidence" value="ECO:0007669"/>
    <property type="project" value="TreeGrafter"/>
</dbReference>
<evidence type="ECO:0000259" key="1">
    <source>
        <dbReference type="PROSITE" id="PS50940"/>
    </source>
</evidence>
<feature type="domain" description="GH18" evidence="2">
    <location>
        <begin position="1"/>
        <end position="205"/>
    </location>
</feature>
<gene>
    <name evidence="3" type="ORF">V5799_019874</name>
</gene>
<proteinExistence type="predicted"/>
<dbReference type="Gene3D" id="2.170.140.10">
    <property type="entry name" value="Chitin binding domain"/>
    <property type="match status" value="1"/>
</dbReference>
<dbReference type="AlphaFoldDB" id="A0AAQ4EVN6"/>
<evidence type="ECO:0000313" key="4">
    <source>
        <dbReference type="Proteomes" id="UP001321473"/>
    </source>
</evidence>
<dbReference type="InterPro" id="IPR001223">
    <property type="entry name" value="Glyco_hydro18_cat"/>
</dbReference>
<dbReference type="Pfam" id="PF01607">
    <property type="entry name" value="CBM_14"/>
    <property type="match status" value="1"/>
</dbReference>
<feature type="domain" description="Chitin-binding type-2" evidence="1">
    <location>
        <begin position="247"/>
        <end position="296"/>
    </location>
</feature>
<protein>
    <submittedName>
        <fullName evidence="3">Uncharacterized protein</fullName>
    </submittedName>
</protein>
<dbReference type="PANTHER" id="PTHR11177:SF317">
    <property type="entry name" value="CHITINASE 12-RELATED"/>
    <property type="match status" value="1"/>
</dbReference>
<dbReference type="Proteomes" id="UP001321473">
    <property type="component" value="Unassembled WGS sequence"/>
</dbReference>
<dbReference type="InterPro" id="IPR029070">
    <property type="entry name" value="Chitinase_insertion_sf"/>
</dbReference>